<keyword evidence="1" id="KW-0472">Membrane</keyword>
<sequence length="301" mass="35868">MEQIIIELLDVKVLILILTTIVFIVFIIKSYRYYSYPSYLNIHQFHRLYCQRIDDKEKCPFIPIDMFHRCENTHQYHTKSDLDCVLIYEYIQDFLCQNNEYINRSGPVCPFVPVAFKQKTIYFFISNDEYTNKTRFIQMIEQCKNDFLCKLQPVNATKSKLVYKCLLILIRSLNIPHNLIDEIQTELKPTFIIQHGLMFGEFHQSSNSNAIRNENFYPFRTRTPLLVIRYMVANDLIFLNQKHKYSVDVRLQMINKYLNLYHSGLLYRSKVEHLQSAHDILAELNFSVKESIVPITDIHLN</sequence>
<protein>
    <recommendedName>
        <fullName evidence="2">DUF6875 domain-containing protein</fullName>
    </recommendedName>
</protein>
<dbReference type="Proteomes" id="UP000663828">
    <property type="component" value="Unassembled WGS sequence"/>
</dbReference>
<gene>
    <name evidence="3" type="ORF">EDS130_LOCUS34503</name>
    <name evidence="4" type="ORF">XAT740_LOCUS36444</name>
</gene>
<name>A0A815P2H3_ADIRI</name>
<dbReference type="AlphaFoldDB" id="A0A815P2H3"/>
<evidence type="ECO:0000259" key="2">
    <source>
        <dbReference type="Pfam" id="PF21780"/>
    </source>
</evidence>
<comment type="caution">
    <text evidence="4">The sequence shown here is derived from an EMBL/GenBank/DDBJ whole genome shotgun (WGS) entry which is preliminary data.</text>
</comment>
<evidence type="ECO:0000313" key="5">
    <source>
        <dbReference type="Proteomes" id="UP000663828"/>
    </source>
</evidence>
<evidence type="ECO:0000256" key="1">
    <source>
        <dbReference type="SAM" id="Phobius"/>
    </source>
</evidence>
<dbReference type="Pfam" id="PF21780">
    <property type="entry name" value="DUF6875"/>
    <property type="match status" value="1"/>
</dbReference>
<feature type="transmembrane region" description="Helical" evidence="1">
    <location>
        <begin position="12"/>
        <end position="34"/>
    </location>
</feature>
<dbReference type="OrthoDB" id="40334at2759"/>
<keyword evidence="1" id="KW-0812">Transmembrane</keyword>
<accession>A0A815P2H3</accession>
<evidence type="ECO:0000313" key="4">
    <source>
        <dbReference type="EMBL" id="CAF1443254.1"/>
    </source>
</evidence>
<dbReference type="EMBL" id="CAJNOJ010000290">
    <property type="protein sequence ID" value="CAF1373288.1"/>
    <property type="molecule type" value="Genomic_DNA"/>
</dbReference>
<proteinExistence type="predicted"/>
<organism evidence="4 5">
    <name type="scientific">Adineta ricciae</name>
    <name type="common">Rotifer</name>
    <dbReference type="NCBI Taxonomy" id="249248"/>
    <lineage>
        <taxon>Eukaryota</taxon>
        <taxon>Metazoa</taxon>
        <taxon>Spiralia</taxon>
        <taxon>Gnathifera</taxon>
        <taxon>Rotifera</taxon>
        <taxon>Eurotatoria</taxon>
        <taxon>Bdelloidea</taxon>
        <taxon>Adinetida</taxon>
        <taxon>Adinetidae</taxon>
        <taxon>Adineta</taxon>
    </lineage>
</organism>
<dbReference type="EMBL" id="CAJNOR010003739">
    <property type="protein sequence ID" value="CAF1443254.1"/>
    <property type="molecule type" value="Genomic_DNA"/>
</dbReference>
<feature type="domain" description="DUF6875" evidence="2">
    <location>
        <begin position="87"/>
        <end position="262"/>
    </location>
</feature>
<reference evidence="4" key="1">
    <citation type="submission" date="2021-02" db="EMBL/GenBank/DDBJ databases">
        <authorList>
            <person name="Nowell W R."/>
        </authorList>
    </citation>
    <scope>NUCLEOTIDE SEQUENCE</scope>
</reference>
<keyword evidence="5" id="KW-1185">Reference proteome</keyword>
<keyword evidence="1" id="KW-1133">Transmembrane helix</keyword>
<evidence type="ECO:0000313" key="3">
    <source>
        <dbReference type="EMBL" id="CAF1373288.1"/>
    </source>
</evidence>
<dbReference type="Proteomes" id="UP000663852">
    <property type="component" value="Unassembled WGS sequence"/>
</dbReference>
<dbReference type="InterPro" id="IPR049240">
    <property type="entry name" value="DUF6875"/>
</dbReference>